<dbReference type="GO" id="GO:0031048">
    <property type="term" value="P:regulatory ncRNA-mediated heterochromatin formation"/>
    <property type="evidence" value="ECO:0007669"/>
    <property type="project" value="TreeGrafter"/>
</dbReference>
<keyword evidence="2" id="KW-0963">Cytoplasm</keyword>
<dbReference type="Pfam" id="PF13087">
    <property type="entry name" value="AAA_12"/>
    <property type="match status" value="1"/>
</dbReference>
<dbReference type="InterPro" id="IPR041677">
    <property type="entry name" value="DNA2/NAM7_AAA_11"/>
</dbReference>
<feature type="zinc finger region" description="C3H1-type" evidence="7">
    <location>
        <begin position="1"/>
        <end position="28"/>
    </location>
</feature>
<dbReference type="PROSITE" id="PS51981">
    <property type="entry name" value="ZF_RZ"/>
    <property type="match status" value="1"/>
</dbReference>
<dbReference type="InterPro" id="IPR036855">
    <property type="entry name" value="Znf_CCCH_sf"/>
</dbReference>
<proteinExistence type="predicted"/>
<evidence type="ECO:0000256" key="6">
    <source>
        <dbReference type="ARBA" id="ARBA00022859"/>
    </source>
</evidence>
<evidence type="ECO:0000256" key="7">
    <source>
        <dbReference type="PROSITE-ProRule" id="PRU00723"/>
    </source>
</evidence>
<evidence type="ECO:0000256" key="3">
    <source>
        <dbReference type="ARBA" id="ARBA00022723"/>
    </source>
</evidence>
<evidence type="ECO:0000256" key="1">
    <source>
        <dbReference type="ARBA" id="ARBA00004496"/>
    </source>
</evidence>
<accession>A0A166GL62</accession>
<sequence>MPPRLCQFYSSPGGCRQGTRCKFRHTDNSTKNEGSQQGSQSSHSRQGSVVSPTPTGPPPPKGVCNVFWNRGQCPRGFACRFRHESPSAASREQGIDALAPFLTDKGLSRITGAGSDMYFASPTSENLTPIEAHNTLKRFLYDDYRFNKTFFIYAFMKALSSANSGNESWTSEDGQDNGLLRIRDILKWKPVSIQAGSNNQILSFQRGYLPLIRYLSSDFVVKSTLSHSVNALFMCVMDNLEIFADTVEECMAAAMAAKSFRDPQLPASKDPLGSQVLASLANVLYECLTRFKNAVAVYPRLAPIVRHLSEWVRTWIAGISAIPPAFDDPFQGATPAARNHITSHLTSKIERLIAIVDREQAKSDRQQDRTSKATSSLLKQGRNEGIVAALHMAYEPPGELRKDGPRHDNDHLDIEHIRIAPTHQELVSPFLPFLPANLWDAPHPLPAESMERLLDIQFRLLREELTAPLRTSIRLVREDLLAPTRTKTRLSELITKGGGKYRGDIDGGESVMFNVYTRLEFANLAPDWRGITAAITFDAPPGRARSPQAKARAQFWEGMSGKRLMQGGLVALVWKSGADVAVHLGILASSTREVTDSAKASADRVALRVVFFDPEVELRILQSLKQKDQDNSTKILVEAPVMFEAIRPFLEALRAEPEAVPFGPCLVHRPPGFFNTFTVGPPAFASVPGFTYDLSSLFPPEAGPRELMMSVEDPASITHAREELRSASRLDPSQSDSVIDTLIRKISLIQGPPGTGKSYTGVELLRVLLANKLGPILMIAFTNHALDHMLCSVLDTGMTKKMVRLGGRSADERIAQFSMENLEMVHGRSRLDFTVGQLHRDLKSVDEQVRKLMVDFLKVSVATDRITQHMELQYPEQFEGILNPPQWISTVQSIDFDDGNGAWSTVGKGGQNEEQDRSTYAYWKTGQDLDFVDGLNNLPEPVVQPAPERASDRFGQNQYAALAATENGKSLGNDQLEMSDSDSDNDDLANEYWMENLFPKANQISSPPNNAAPSAPTFIQPEAAVTEAAIESPLNALRPSDLRDPADFFYAHGCDGVPVVPFTDRELDALLDIGDIWSLSRSERLRLDAFWTDRVRAELHENQLADFERLRTTHAEKLRTYNEGKDEARRQLLQNIDIIGCTTTGAAKLGSLLRGVEPRIMLVEEAGQVLEAHVLGSLVPSIEHMILIGDPQQLRPTLNNYSLSMESRRGSQLYKFDMSLMERLATSGFPMSRIDVQRRMRPTISNLIRHTLYPTLEDHDLVKQYPDVRGIAKNVFFLTHSHRENAGAEESGSKFNDYEVAMIKDLVLYLLRQGCYSEEGDIVVLCAYLGQLAKVRDALANEVAVVIDGRDQVELAEQEADKEDVLEVESGVERVQVSKRVRLRTVDNYQGEEAKIVILSLVRNSGALDELDDAGFSKSGRVNIGFLKSENRTNVALSRAREGLFILGNHLNLAARSRMWQQIVDELEEGEAVGQALPIVCHRHPETVEFVSEPDKLPRIAPDGGCLRACDALLKCGHICPYKCHSDDPNHVSVMCVRACRRLCPRGHPCNRQCVDPCGDCRFPIPSVQLPCGHWKDSVPCYQLESLADVSCDEVVIKPLPDCEHVAETRCSSDIANYLCQAFCGGIMNNCCGRDCKARCHECLRVNDRTTDGPIARKNHQQHPCEKSLYCEHRCENPCSQNHQCTTICKKECRQVCAHARCKKNCSTPCAPCQEKCRWQCPHYTCPVPCGSVCARLPCDKRCGKLLKCGHPCSSVCGEDCQLQVCTVCASEDTKETIVDVLLNRTLGEIDATSDLLEDILITLPNCRHVFTVETLDGVCGMTDYYKREGPEGRWLGFEDPPTGFKKPPMCPTCRGAITSPRYGRIFKRADLDILENNVASQMTLALQDVSRSIESVSTEERRQMVETEAARVKVDSDVAVTKGPKKARNNLLEGKLNIPAHADTVNPGSKLYSVDQAAAQPWQRISSQLIRAYGRTCQIAETRSAHVRAWESAFSYLYEDEMNRMMENPAHAPQRPEGYAMRMARMKVGQPHPRADKRFLVEAFWITLDIRFTLADLAQKWFEVAAGRLGAKIYSPEQMRHWVLYVQFMLRTCSKDAQVAFDIAESSGSLRQAVKSTVYILRADLEAFRFRVAVIRQSNQLDECREVLATDAESKSARAGEQVSQTDEKYIQVKDTPEDRQWLLENFSGIANTIMEEWDQISRSLKLSTFYQPVSLEEQMAVINALRTGSYDFQHTGHYYRCPNGHLYVIGDCGGAVEASRCPECNAVIGGSGHQLDPTNSRALDLEDMARQQGGGRNPWAN</sequence>
<evidence type="ECO:0000256" key="5">
    <source>
        <dbReference type="ARBA" id="ARBA00022833"/>
    </source>
</evidence>
<keyword evidence="11" id="KW-0378">Hydrolase</keyword>
<dbReference type="Gene3D" id="3.40.50.300">
    <property type="entry name" value="P-loop containing nucleotide triphosphate hydrolases"/>
    <property type="match status" value="3"/>
</dbReference>
<feature type="domain" description="C3H1-type" evidence="9">
    <location>
        <begin position="1"/>
        <end position="28"/>
    </location>
</feature>
<dbReference type="PANTHER" id="PTHR10887">
    <property type="entry name" value="DNA2/NAM7 HELICASE FAMILY"/>
    <property type="match status" value="1"/>
</dbReference>
<keyword evidence="6" id="KW-0391">Immunity</keyword>
<feature type="region of interest" description="Disordered" evidence="8">
    <location>
        <begin position="26"/>
        <end position="61"/>
    </location>
</feature>
<dbReference type="GO" id="GO:0005737">
    <property type="term" value="C:cytoplasm"/>
    <property type="evidence" value="ECO:0007669"/>
    <property type="project" value="UniProtKB-SubCell"/>
</dbReference>
<dbReference type="CDD" id="cd06008">
    <property type="entry name" value="NF-X1-zinc-finger"/>
    <property type="match status" value="1"/>
</dbReference>
<dbReference type="InterPro" id="IPR045055">
    <property type="entry name" value="DNA2/NAM7-like"/>
</dbReference>
<dbReference type="SMART" id="SM00356">
    <property type="entry name" value="ZnF_C3H1"/>
    <property type="match status" value="2"/>
</dbReference>
<keyword evidence="5 7" id="KW-0862">Zinc</keyword>
<dbReference type="GO" id="GO:0016787">
    <property type="term" value="F:hydrolase activity"/>
    <property type="evidence" value="ECO:0007669"/>
    <property type="project" value="UniProtKB-KW"/>
</dbReference>
<comment type="subcellular location">
    <subcellularLocation>
        <location evidence="1">Cytoplasm</location>
    </subcellularLocation>
</comment>
<dbReference type="GO" id="GO:0004386">
    <property type="term" value="F:helicase activity"/>
    <property type="evidence" value="ECO:0007669"/>
    <property type="project" value="InterPro"/>
</dbReference>
<dbReference type="Pfam" id="PF13086">
    <property type="entry name" value="AAA_11"/>
    <property type="match status" value="2"/>
</dbReference>
<name>A0A166GL62_9AGAM</name>
<dbReference type="GO" id="GO:0031380">
    <property type="term" value="C:nuclear RNA-directed RNA polymerase complex"/>
    <property type="evidence" value="ECO:0007669"/>
    <property type="project" value="TreeGrafter"/>
</dbReference>
<feature type="domain" description="RZ-type" evidence="10">
    <location>
        <begin position="2215"/>
        <end position="2293"/>
    </location>
</feature>
<organism evidence="11">
    <name type="scientific">Athelia psychrophila</name>
    <dbReference type="NCBI Taxonomy" id="1759441"/>
    <lineage>
        <taxon>Eukaryota</taxon>
        <taxon>Fungi</taxon>
        <taxon>Dikarya</taxon>
        <taxon>Basidiomycota</taxon>
        <taxon>Agaricomycotina</taxon>
        <taxon>Agaricomycetes</taxon>
        <taxon>Agaricomycetidae</taxon>
        <taxon>Atheliales</taxon>
        <taxon>Atheliaceae</taxon>
        <taxon>Athelia</taxon>
    </lineage>
</organism>
<evidence type="ECO:0000256" key="2">
    <source>
        <dbReference type="ARBA" id="ARBA00022490"/>
    </source>
</evidence>
<evidence type="ECO:0000256" key="4">
    <source>
        <dbReference type="ARBA" id="ARBA00022771"/>
    </source>
</evidence>
<dbReference type="GO" id="GO:0002376">
    <property type="term" value="P:immune system process"/>
    <property type="evidence" value="ECO:0007669"/>
    <property type="project" value="UniProtKB-KW"/>
</dbReference>
<dbReference type="InterPro" id="IPR000571">
    <property type="entry name" value="Znf_CCCH"/>
</dbReference>
<dbReference type="InterPro" id="IPR046439">
    <property type="entry name" value="ZF_RZ_dom"/>
</dbReference>
<evidence type="ECO:0000259" key="9">
    <source>
        <dbReference type="PROSITE" id="PS50103"/>
    </source>
</evidence>
<dbReference type="GO" id="GO:0008270">
    <property type="term" value="F:zinc ion binding"/>
    <property type="evidence" value="ECO:0007669"/>
    <property type="project" value="UniProtKB-KW"/>
</dbReference>
<dbReference type="SUPFAM" id="SSF52540">
    <property type="entry name" value="P-loop containing nucleoside triphosphate hydrolases"/>
    <property type="match status" value="1"/>
</dbReference>
<keyword evidence="3 7" id="KW-0479">Metal-binding</keyword>
<dbReference type="InterPro" id="IPR027417">
    <property type="entry name" value="P-loop_NTPase"/>
</dbReference>
<dbReference type="EMBL" id="KV417577">
    <property type="protein sequence ID" value="KZP17944.1"/>
    <property type="molecule type" value="Genomic_DNA"/>
</dbReference>
<dbReference type="PANTHER" id="PTHR10887:SF445">
    <property type="entry name" value="NFX1-TYPE ZINC FINGER-CONTAINING PROTEIN 1"/>
    <property type="match status" value="1"/>
</dbReference>
<dbReference type="InterPro" id="IPR041679">
    <property type="entry name" value="DNA2/NAM7-like_C"/>
</dbReference>
<feature type="zinc finger region" description="C3H1-type" evidence="7">
    <location>
        <begin position="58"/>
        <end position="86"/>
    </location>
</feature>
<dbReference type="SUPFAM" id="SSF90229">
    <property type="entry name" value="CCCH zinc finger"/>
    <property type="match status" value="1"/>
</dbReference>
<feature type="compositionally biased region" description="Low complexity" evidence="8">
    <location>
        <begin position="34"/>
        <end position="53"/>
    </location>
</feature>
<evidence type="ECO:0000313" key="11">
    <source>
        <dbReference type="EMBL" id="KZP17944.1"/>
    </source>
</evidence>
<evidence type="ECO:0000259" key="10">
    <source>
        <dbReference type="PROSITE" id="PS51981"/>
    </source>
</evidence>
<protein>
    <submittedName>
        <fullName evidence="11">P-loop containing nucleoside triphosphate hydrolase protein</fullName>
    </submittedName>
</protein>
<dbReference type="CDD" id="cd18808">
    <property type="entry name" value="SF1_C_Upf1"/>
    <property type="match status" value="1"/>
</dbReference>
<dbReference type="Pfam" id="PF20173">
    <property type="entry name" value="ZnF_RZ-type"/>
    <property type="match status" value="1"/>
</dbReference>
<reference evidence="11" key="1">
    <citation type="journal article" date="2016" name="Mol. Biol. Evol.">
        <title>Comparative Genomics of Early-Diverging Mushroom-Forming Fungi Provides Insights into the Origins of Lignocellulose Decay Capabilities.</title>
        <authorList>
            <person name="Nagy L.G."/>
            <person name="Riley R."/>
            <person name="Tritt A."/>
            <person name="Adam C."/>
            <person name="Daum C."/>
            <person name="Floudas D."/>
            <person name="Sun H."/>
            <person name="Yadav J.S."/>
            <person name="Pangilinan J."/>
            <person name="Larsson K.H."/>
            <person name="Matsuura K."/>
            <person name="Barry K."/>
            <person name="Labutti K."/>
            <person name="Kuo R."/>
            <person name="Ohm R.A."/>
            <person name="Bhattacharya S.S."/>
            <person name="Shirouzu T."/>
            <person name="Yoshinaga Y."/>
            <person name="Martin F.M."/>
            <person name="Grigoriev I.V."/>
            <person name="Hibbett D.S."/>
        </authorList>
    </citation>
    <scope>NUCLEOTIDE SEQUENCE [LARGE SCALE GENOMIC DNA]</scope>
    <source>
        <strain evidence="11">CBS 109695</strain>
    </source>
</reference>
<evidence type="ECO:0000256" key="8">
    <source>
        <dbReference type="SAM" id="MobiDB-lite"/>
    </source>
</evidence>
<feature type="domain" description="C3H1-type" evidence="9">
    <location>
        <begin position="58"/>
        <end position="86"/>
    </location>
</feature>
<dbReference type="OrthoDB" id="2423195at2759"/>
<dbReference type="InterPro" id="IPR047187">
    <property type="entry name" value="SF1_C_Upf1"/>
</dbReference>
<dbReference type="STRING" id="436010.A0A166GL62"/>
<dbReference type="PROSITE" id="PS50103">
    <property type="entry name" value="ZF_C3H1"/>
    <property type="match status" value="2"/>
</dbReference>
<gene>
    <name evidence="11" type="ORF">FIBSPDRAFT_792448</name>
</gene>
<keyword evidence="4 7" id="KW-0863">Zinc-finger</keyword>